<dbReference type="Pfam" id="PF00583">
    <property type="entry name" value="Acetyltransf_1"/>
    <property type="match status" value="1"/>
</dbReference>
<name>A0A8J2TMX3_9FLAO</name>
<dbReference type="AlphaFoldDB" id="A0A8J2TMX3"/>
<sequence length="183" mass="21150">MSIVTYHRATTVEELNGILKLQEQNLREVLSVDDKSKEGFVTLKHTFDMLKLMNDKCAHCIAKYDDKVVGYALSMLQDFKKDIPLLVPMFEEIDKALLENNTSLNYIAMGQICVDKSQRGKGVFRGLYNFMKDELSKEYDAIITEVDVLNTRSSQAHKAVGFEILKNYSSNNQDWELIIWKWK</sequence>
<comment type="caution">
    <text evidence="2">The sequence shown here is derived from an EMBL/GenBank/DDBJ whole genome shotgun (WGS) entry which is preliminary data.</text>
</comment>
<dbReference type="InterPro" id="IPR000182">
    <property type="entry name" value="GNAT_dom"/>
</dbReference>
<dbReference type="EMBL" id="BMIC01000001">
    <property type="protein sequence ID" value="GFZ82746.1"/>
    <property type="molecule type" value="Genomic_DNA"/>
</dbReference>
<dbReference type="InterPro" id="IPR016181">
    <property type="entry name" value="Acyl_CoA_acyltransferase"/>
</dbReference>
<feature type="domain" description="N-acetyltransferase" evidence="1">
    <location>
        <begin position="4"/>
        <end position="183"/>
    </location>
</feature>
<dbReference type="RefSeq" id="WP_229660177.1">
    <property type="nucleotide sequence ID" value="NZ_BMIC01000001.1"/>
</dbReference>
<dbReference type="Proteomes" id="UP000598120">
    <property type="component" value="Unassembled WGS sequence"/>
</dbReference>
<evidence type="ECO:0000313" key="2">
    <source>
        <dbReference type="EMBL" id="GFZ82746.1"/>
    </source>
</evidence>
<evidence type="ECO:0000313" key="3">
    <source>
        <dbReference type="Proteomes" id="UP000598120"/>
    </source>
</evidence>
<evidence type="ECO:0000259" key="1">
    <source>
        <dbReference type="PROSITE" id="PS51186"/>
    </source>
</evidence>
<accession>A0A8J2TMX3</accession>
<proteinExistence type="predicted"/>
<protein>
    <recommendedName>
        <fullName evidence="1">N-acetyltransferase domain-containing protein</fullName>
    </recommendedName>
</protein>
<reference evidence="2 3" key="1">
    <citation type="journal article" date="2014" name="Int. J. Syst. Evol. Microbiol.">
        <title>Complete genome sequence of Corynebacterium casei LMG S-19264T (=DSM 44701T), isolated from a smear-ripened cheese.</title>
        <authorList>
            <consortium name="US DOE Joint Genome Institute (JGI-PGF)"/>
            <person name="Walter F."/>
            <person name="Albersmeier A."/>
            <person name="Kalinowski J."/>
            <person name="Ruckert C."/>
        </authorList>
    </citation>
    <scope>NUCLEOTIDE SEQUENCE [LARGE SCALE GENOMIC DNA]</scope>
    <source>
        <strain evidence="2 3">CGMCC 1.15295</strain>
    </source>
</reference>
<dbReference type="PROSITE" id="PS51186">
    <property type="entry name" value="GNAT"/>
    <property type="match status" value="1"/>
</dbReference>
<dbReference type="Gene3D" id="3.40.630.30">
    <property type="match status" value="1"/>
</dbReference>
<gene>
    <name evidence="2" type="ORF">GCM10011531_11710</name>
</gene>
<dbReference type="GO" id="GO:0016747">
    <property type="term" value="F:acyltransferase activity, transferring groups other than amino-acyl groups"/>
    <property type="evidence" value="ECO:0007669"/>
    <property type="project" value="InterPro"/>
</dbReference>
<dbReference type="SUPFAM" id="SSF55729">
    <property type="entry name" value="Acyl-CoA N-acyltransferases (Nat)"/>
    <property type="match status" value="1"/>
</dbReference>
<organism evidence="2 3">
    <name type="scientific">Aquaticitalea lipolytica</name>
    <dbReference type="NCBI Taxonomy" id="1247562"/>
    <lineage>
        <taxon>Bacteria</taxon>
        <taxon>Pseudomonadati</taxon>
        <taxon>Bacteroidota</taxon>
        <taxon>Flavobacteriia</taxon>
        <taxon>Flavobacteriales</taxon>
        <taxon>Flavobacteriaceae</taxon>
        <taxon>Aquaticitalea</taxon>
    </lineage>
</organism>
<keyword evidence="3" id="KW-1185">Reference proteome</keyword>